<name>A0A2K2FL81_9CLOT</name>
<dbReference type="Gene3D" id="3.40.630.40">
    <property type="entry name" value="Zn-dependent exopeptidases"/>
    <property type="match status" value="1"/>
</dbReference>
<evidence type="ECO:0000313" key="5">
    <source>
        <dbReference type="Proteomes" id="UP000236151"/>
    </source>
</evidence>
<dbReference type="PANTHER" id="PTHR30404:SF0">
    <property type="entry name" value="N-ACETYLMURAMOYL-L-ALANINE AMIDASE AMIC"/>
    <property type="match status" value="1"/>
</dbReference>
<protein>
    <recommendedName>
        <fullName evidence="3">MurNAc-LAA domain-containing protein</fullName>
    </recommendedName>
</protein>
<dbReference type="EMBL" id="NIOJ01000017">
    <property type="protein sequence ID" value="PNT99533.1"/>
    <property type="molecule type" value="Genomic_DNA"/>
</dbReference>
<dbReference type="RefSeq" id="WP_103081229.1">
    <property type="nucleotide sequence ID" value="NZ_CP021850.1"/>
</dbReference>
<dbReference type="GO" id="GO:0009253">
    <property type="term" value="P:peptidoglycan catabolic process"/>
    <property type="evidence" value="ECO:0007669"/>
    <property type="project" value="InterPro"/>
</dbReference>
<evidence type="ECO:0000259" key="3">
    <source>
        <dbReference type="SMART" id="SM00646"/>
    </source>
</evidence>
<evidence type="ECO:0000313" key="4">
    <source>
        <dbReference type="EMBL" id="PNT99533.1"/>
    </source>
</evidence>
<sequence length="284" mass="31738">MYSNFSRVMNEKYRIGLIGIFVLLVLLVISAEYATTSAKDSDISSKAYLTDNSAKDASDTTDIKGQQPEEREPDKDVEDKNIGAADKDFNEWLKNTIVAIDPGHGGNDYGTYYEELKEKNITLDVSLKLGELLDKSGVKVIFSREKDVNVELKDRINMANEAGADVFISVHVNGMEDNPEVHGSETLYFNTGKYGDEILDSEKLALLVQEKMVEKLQTSDRGIIERPKLAVLRLAEVPAVIAELAYISNPSDRSKLESQEYRLKAAEALHDAIIEALRLKFENK</sequence>
<dbReference type="SUPFAM" id="SSF53187">
    <property type="entry name" value="Zn-dependent exopeptidases"/>
    <property type="match status" value="1"/>
</dbReference>
<feature type="domain" description="MurNAc-LAA" evidence="3">
    <location>
        <begin position="156"/>
        <end position="274"/>
    </location>
</feature>
<dbReference type="GO" id="GO:0008745">
    <property type="term" value="F:N-acetylmuramoyl-L-alanine amidase activity"/>
    <property type="evidence" value="ECO:0007669"/>
    <property type="project" value="InterPro"/>
</dbReference>
<evidence type="ECO:0000256" key="1">
    <source>
        <dbReference type="ARBA" id="ARBA00022801"/>
    </source>
</evidence>
<dbReference type="PANTHER" id="PTHR30404">
    <property type="entry name" value="N-ACETYLMURAMOYL-L-ALANINE AMIDASE"/>
    <property type="match status" value="1"/>
</dbReference>
<dbReference type="OrthoDB" id="9806267at2"/>
<accession>A0A2K2FL81</accession>
<keyword evidence="1" id="KW-0378">Hydrolase</keyword>
<organism evidence="4 5">
    <name type="scientific">Clostridium thermosuccinogenes</name>
    <dbReference type="NCBI Taxonomy" id="84032"/>
    <lineage>
        <taxon>Bacteria</taxon>
        <taxon>Bacillati</taxon>
        <taxon>Bacillota</taxon>
        <taxon>Clostridia</taxon>
        <taxon>Eubacteriales</taxon>
        <taxon>Clostridiaceae</taxon>
        <taxon>Clostridium</taxon>
    </lineage>
</organism>
<comment type="caution">
    <text evidence="4">The sequence shown here is derived from an EMBL/GenBank/DDBJ whole genome shotgun (WGS) entry which is preliminary data.</text>
</comment>
<gene>
    <name evidence="4" type="ORF">CDQ84_08085</name>
</gene>
<keyword evidence="5" id="KW-1185">Reference proteome</keyword>
<dbReference type="InterPro" id="IPR050695">
    <property type="entry name" value="N-acetylmuramoyl_amidase_3"/>
</dbReference>
<feature type="region of interest" description="Disordered" evidence="2">
    <location>
        <begin position="55"/>
        <end position="81"/>
    </location>
</feature>
<dbReference type="Proteomes" id="UP000236151">
    <property type="component" value="Unassembled WGS sequence"/>
</dbReference>
<dbReference type="CDD" id="cd02696">
    <property type="entry name" value="MurNAc-LAA"/>
    <property type="match status" value="1"/>
</dbReference>
<proteinExistence type="predicted"/>
<dbReference type="GO" id="GO:0030288">
    <property type="term" value="C:outer membrane-bounded periplasmic space"/>
    <property type="evidence" value="ECO:0007669"/>
    <property type="project" value="TreeGrafter"/>
</dbReference>
<dbReference type="SMART" id="SM00646">
    <property type="entry name" value="Ami_3"/>
    <property type="match status" value="1"/>
</dbReference>
<dbReference type="Pfam" id="PF01520">
    <property type="entry name" value="Amidase_3"/>
    <property type="match status" value="1"/>
</dbReference>
<dbReference type="InterPro" id="IPR002508">
    <property type="entry name" value="MurNAc-LAA_cat"/>
</dbReference>
<reference evidence="4 5" key="1">
    <citation type="submission" date="2017-06" db="EMBL/GenBank/DDBJ databases">
        <title>Investigating the central metabolism of Clostridium thermosuccinogenes.</title>
        <authorList>
            <person name="Koendjbiharie J.G."/>
            <person name="van Kranenburg R."/>
        </authorList>
    </citation>
    <scope>NUCLEOTIDE SEQUENCE [LARGE SCALE GENOMIC DNA]</scope>
    <source>
        <strain evidence="4 5">DSM 5806</strain>
    </source>
</reference>
<dbReference type="KEGG" id="cthd:CDO33_09325"/>
<evidence type="ECO:0000256" key="2">
    <source>
        <dbReference type="SAM" id="MobiDB-lite"/>
    </source>
</evidence>
<dbReference type="AlphaFoldDB" id="A0A2K2FL81"/>